<dbReference type="Proteomes" id="UP000546031">
    <property type="component" value="Unassembled WGS sequence"/>
</dbReference>
<comment type="caution">
    <text evidence="2">The sequence shown here is derived from an EMBL/GenBank/DDBJ whole genome shotgun (WGS) entry which is preliminary data.</text>
</comment>
<dbReference type="RefSeq" id="WP_176273598.1">
    <property type="nucleotide sequence ID" value="NZ_JABWTA010000001.1"/>
</dbReference>
<name>A0A850HCU0_9SPHN</name>
<dbReference type="Gene3D" id="3.30.70.120">
    <property type="match status" value="1"/>
</dbReference>
<dbReference type="AlphaFoldDB" id="A0A850HCU0"/>
<proteinExistence type="inferred from homology"/>
<evidence type="ECO:0000313" key="3">
    <source>
        <dbReference type="Proteomes" id="UP000546031"/>
    </source>
</evidence>
<evidence type="ECO:0000256" key="1">
    <source>
        <dbReference type="ARBA" id="ARBA00010169"/>
    </source>
</evidence>
<keyword evidence="3" id="KW-1185">Reference proteome</keyword>
<reference evidence="2 3" key="1">
    <citation type="submission" date="2020-06" db="EMBL/GenBank/DDBJ databases">
        <title>Altererythrobacter lutimaris sp. nov., a marine bacterium isolated from a tidal flat.</title>
        <authorList>
            <person name="Kim D."/>
            <person name="Yoo Y."/>
            <person name="Kim J.-J."/>
        </authorList>
    </citation>
    <scope>NUCLEOTIDE SEQUENCE [LARGE SCALE GENOMIC DNA]</scope>
    <source>
        <strain evidence="2 3">JGD-16</strain>
    </source>
</reference>
<gene>
    <name evidence="2" type="ORF">HUO12_10710</name>
</gene>
<organism evidence="2 3">
    <name type="scientific">Altererythrobacter lutimaris</name>
    <dbReference type="NCBI Taxonomy" id="2743979"/>
    <lineage>
        <taxon>Bacteria</taxon>
        <taxon>Pseudomonadati</taxon>
        <taxon>Pseudomonadota</taxon>
        <taxon>Alphaproteobacteria</taxon>
        <taxon>Sphingomonadales</taxon>
        <taxon>Erythrobacteraceae</taxon>
        <taxon>Altererythrobacter</taxon>
    </lineage>
</organism>
<dbReference type="PANTHER" id="PTHR23419">
    <property type="entry name" value="DIVALENT CATION TOLERANCE CUTA-RELATED"/>
    <property type="match status" value="1"/>
</dbReference>
<dbReference type="SUPFAM" id="SSF54913">
    <property type="entry name" value="GlnB-like"/>
    <property type="match status" value="1"/>
</dbReference>
<comment type="similarity">
    <text evidence="1">Belongs to the CutA family.</text>
</comment>
<dbReference type="PANTHER" id="PTHR23419:SF8">
    <property type="entry name" value="FI09726P"/>
    <property type="match status" value="1"/>
</dbReference>
<evidence type="ECO:0000313" key="2">
    <source>
        <dbReference type="EMBL" id="NVE95370.1"/>
    </source>
</evidence>
<sequence>MSALIYCPFPNREAARAIASQLLDEEWIACANVLGEVESLYQWEGERGQASEVAVLLKTNASLLDRAVARLSDLHPYDVPAVLGWKCDAVGGEAAAWLSKLSPGSN</sequence>
<dbReference type="GO" id="GO:0010038">
    <property type="term" value="P:response to metal ion"/>
    <property type="evidence" value="ECO:0007669"/>
    <property type="project" value="InterPro"/>
</dbReference>
<dbReference type="InterPro" id="IPR011322">
    <property type="entry name" value="N-reg_PII-like_a/b"/>
</dbReference>
<dbReference type="InterPro" id="IPR015867">
    <property type="entry name" value="N-reg_PII/ATP_PRibTrfase_C"/>
</dbReference>
<dbReference type="Pfam" id="PF03091">
    <property type="entry name" value="CutA1"/>
    <property type="match status" value="1"/>
</dbReference>
<protein>
    <submittedName>
        <fullName evidence="2">Divalent-cation tolerance protein CutA</fullName>
    </submittedName>
</protein>
<dbReference type="EMBL" id="JABWTA010000001">
    <property type="protein sequence ID" value="NVE95370.1"/>
    <property type="molecule type" value="Genomic_DNA"/>
</dbReference>
<dbReference type="InterPro" id="IPR004323">
    <property type="entry name" value="Ion_tolerance_CutA"/>
</dbReference>
<accession>A0A850HCU0</accession>
<dbReference type="GO" id="GO:0005507">
    <property type="term" value="F:copper ion binding"/>
    <property type="evidence" value="ECO:0007669"/>
    <property type="project" value="TreeGrafter"/>
</dbReference>